<name>A0A1Q9G902_9GAMM</name>
<evidence type="ECO:0000313" key="2">
    <source>
        <dbReference type="Proteomes" id="UP000186905"/>
    </source>
</evidence>
<dbReference type="Proteomes" id="UP000186905">
    <property type="component" value="Unassembled WGS sequence"/>
</dbReference>
<reference evidence="1 2" key="1">
    <citation type="submission" date="2016-09" db="EMBL/GenBank/DDBJ databases">
        <title>Photobacterium proteolyticum sp. nov. a protease producing bacterium isolated from ocean sediments of Laizhou Bay.</title>
        <authorList>
            <person name="Li Y."/>
        </authorList>
    </citation>
    <scope>NUCLEOTIDE SEQUENCE [LARGE SCALE GENOMIC DNA]</scope>
    <source>
        <strain evidence="1 2">13-12</strain>
    </source>
</reference>
<comment type="caution">
    <text evidence="1">The sequence shown here is derived from an EMBL/GenBank/DDBJ whole genome shotgun (WGS) entry which is preliminary data.</text>
</comment>
<evidence type="ECO:0000313" key="1">
    <source>
        <dbReference type="EMBL" id="OLQ70828.1"/>
    </source>
</evidence>
<sequence length="198" mass="22734">MYLYNNREWCKDTDGDNKPVVAIKHKIDSALIDLVNCENLIILTGLGTSLHVLDDQGNRLAPTMWNLWEEAVKRESPEDPVIHEILDIVNYHPEAGKENIETLLSHCKLAVDYLSDEVQKDKVERFVAKAEKTIHSMVDFITPDIMLDVHSDFLRRVARRANRKVRTKIFTTNYDKCFEAAGGKGGYVVIDGFRRFSR</sequence>
<dbReference type="RefSeq" id="WP_075767748.1">
    <property type="nucleotide sequence ID" value="NZ_MJIL01000096.1"/>
</dbReference>
<dbReference type="OrthoDB" id="9812283at2"/>
<evidence type="ECO:0008006" key="3">
    <source>
        <dbReference type="Google" id="ProtNLM"/>
    </source>
</evidence>
<dbReference type="EMBL" id="MJIL01000096">
    <property type="protein sequence ID" value="OLQ70828.1"/>
    <property type="molecule type" value="Genomic_DNA"/>
</dbReference>
<proteinExistence type="predicted"/>
<organism evidence="1 2">
    <name type="scientific">Photobacterium proteolyticum</name>
    <dbReference type="NCBI Taxonomy" id="1903952"/>
    <lineage>
        <taxon>Bacteria</taxon>
        <taxon>Pseudomonadati</taxon>
        <taxon>Pseudomonadota</taxon>
        <taxon>Gammaproteobacteria</taxon>
        <taxon>Vibrionales</taxon>
        <taxon>Vibrionaceae</taxon>
        <taxon>Photobacterium</taxon>
    </lineage>
</organism>
<gene>
    <name evidence="1" type="ORF">BIT28_15565</name>
</gene>
<keyword evidence="2" id="KW-1185">Reference proteome</keyword>
<dbReference type="STRING" id="1903952.BIT28_15565"/>
<dbReference type="AlphaFoldDB" id="A0A1Q9G902"/>
<protein>
    <recommendedName>
        <fullName evidence="3">SIR2-like domain-containing protein</fullName>
    </recommendedName>
</protein>
<accession>A0A1Q9G902</accession>